<accession>A0A9D4AFE4</accession>
<protein>
    <recommendedName>
        <fullName evidence="3">DUF4283 domain-containing protein</fullName>
    </recommendedName>
</protein>
<dbReference type="Proteomes" id="UP000828251">
    <property type="component" value="Unassembled WGS sequence"/>
</dbReference>
<dbReference type="AlphaFoldDB" id="A0A9D4AFE4"/>
<comment type="caution">
    <text evidence="1">The sequence shown here is derived from an EMBL/GenBank/DDBJ whole genome shotgun (WGS) entry which is preliminary data.</text>
</comment>
<gene>
    <name evidence="1" type="ORF">J1N35_007243</name>
</gene>
<proteinExistence type="predicted"/>
<evidence type="ECO:0008006" key="3">
    <source>
        <dbReference type="Google" id="ProtNLM"/>
    </source>
</evidence>
<keyword evidence="2" id="KW-1185">Reference proteome</keyword>
<name>A0A9D4AFE4_9ROSI</name>
<sequence length="64" mass="7182">MKKEIVDLSLDVEEEEGVQFELEGQPQTLMYDLCLVGCCLTASVVNFPTLKNVMANLWHPLEGI</sequence>
<dbReference type="EMBL" id="JAIQCV010000003">
    <property type="protein sequence ID" value="KAH1113865.1"/>
    <property type="molecule type" value="Genomic_DNA"/>
</dbReference>
<evidence type="ECO:0000313" key="2">
    <source>
        <dbReference type="Proteomes" id="UP000828251"/>
    </source>
</evidence>
<organism evidence="1 2">
    <name type="scientific">Gossypium stocksii</name>
    <dbReference type="NCBI Taxonomy" id="47602"/>
    <lineage>
        <taxon>Eukaryota</taxon>
        <taxon>Viridiplantae</taxon>
        <taxon>Streptophyta</taxon>
        <taxon>Embryophyta</taxon>
        <taxon>Tracheophyta</taxon>
        <taxon>Spermatophyta</taxon>
        <taxon>Magnoliopsida</taxon>
        <taxon>eudicotyledons</taxon>
        <taxon>Gunneridae</taxon>
        <taxon>Pentapetalae</taxon>
        <taxon>rosids</taxon>
        <taxon>malvids</taxon>
        <taxon>Malvales</taxon>
        <taxon>Malvaceae</taxon>
        <taxon>Malvoideae</taxon>
        <taxon>Gossypium</taxon>
    </lineage>
</organism>
<reference evidence="1 2" key="1">
    <citation type="journal article" date="2021" name="Plant Biotechnol. J.">
        <title>Multi-omics assisted identification of the key and species-specific regulatory components of drought-tolerant mechanisms in Gossypium stocksii.</title>
        <authorList>
            <person name="Yu D."/>
            <person name="Ke L."/>
            <person name="Zhang D."/>
            <person name="Wu Y."/>
            <person name="Sun Y."/>
            <person name="Mei J."/>
            <person name="Sun J."/>
            <person name="Sun Y."/>
        </authorList>
    </citation>
    <scope>NUCLEOTIDE SEQUENCE [LARGE SCALE GENOMIC DNA]</scope>
    <source>
        <strain evidence="2">cv. E1</strain>
        <tissue evidence="1">Leaf</tissue>
    </source>
</reference>
<evidence type="ECO:0000313" key="1">
    <source>
        <dbReference type="EMBL" id="KAH1113865.1"/>
    </source>
</evidence>
<dbReference type="OrthoDB" id="989295at2759"/>